<sequence length="49" mass="5615">MPVQMTVTGCPVAKSPYTVTQGNQVTVHDIRNFDYRTEADFTENYYTKP</sequence>
<dbReference type="Proteomes" id="UP000537890">
    <property type="component" value="Unassembled WGS sequence"/>
</dbReference>
<name>A0A7Z0MPX4_9GAMM</name>
<proteinExistence type="predicted"/>
<gene>
    <name evidence="1" type="ORF">H0A75_07405</name>
</gene>
<dbReference type="EMBL" id="JACCHS010000144">
    <property type="protein sequence ID" value="NYT47412.1"/>
    <property type="molecule type" value="Genomic_DNA"/>
</dbReference>
<protein>
    <submittedName>
        <fullName evidence="1">Uncharacterized protein</fullName>
    </submittedName>
</protein>
<dbReference type="AlphaFoldDB" id="A0A7Z0MPX4"/>
<reference evidence="1 2" key="1">
    <citation type="submission" date="2020-05" db="EMBL/GenBank/DDBJ databases">
        <title>Horizontal transmission and recombination maintain forever young bacterial symbiont genomes.</title>
        <authorList>
            <person name="Russell S.L."/>
            <person name="Pepper-Tunick E."/>
            <person name="Svedberg J."/>
            <person name="Byrne A."/>
            <person name="Ruelas Castillo J."/>
            <person name="Vollmers C."/>
            <person name="Beinart R.A."/>
            <person name="Corbett-Detig R."/>
        </authorList>
    </citation>
    <scope>NUCLEOTIDE SEQUENCE [LARGE SCALE GENOMIC DNA]</scope>
    <source>
        <strain evidence="1">4727-3</strain>
    </source>
</reference>
<accession>A0A7Z0MPX4</accession>
<evidence type="ECO:0000313" key="1">
    <source>
        <dbReference type="EMBL" id="NYT47412.1"/>
    </source>
</evidence>
<evidence type="ECO:0000313" key="2">
    <source>
        <dbReference type="Proteomes" id="UP000537890"/>
    </source>
</evidence>
<organism evidence="1 2">
    <name type="scientific">Candidatus Methanofishera endochildressiae</name>
    <dbReference type="NCBI Taxonomy" id="2738884"/>
    <lineage>
        <taxon>Bacteria</taxon>
        <taxon>Pseudomonadati</taxon>
        <taxon>Pseudomonadota</taxon>
        <taxon>Gammaproteobacteria</taxon>
        <taxon>Candidatus Methanofishera</taxon>
    </lineage>
</organism>
<comment type="caution">
    <text evidence="1">The sequence shown here is derived from an EMBL/GenBank/DDBJ whole genome shotgun (WGS) entry which is preliminary data.</text>
</comment>